<accession>A0A5C5VSA9</accession>
<dbReference type="PROSITE" id="PS51199">
    <property type="entry name" value="SF4_HELICASE"/>
    <property type="match status" value="1"/>
</dbReference>
<dbReference type="PANTHER" id="PTHR30153:SF2">
    <property type="entry name" value="REPLICATIVE DNA HELICASE"/>
    <property type="match status" value="1"/>
</dbReference>
<dbReference type="Pfam" id="PF03796">
    <property type="entry name" value="DnaB_C"/>
    <property type="match status" value="1"/>
</dbReference>
<dbReference type="GO" id="GO:0006260">
    <property type="term" value="P:DNA replication"/>
    <property type="evidence" value="ECO:0007669"/>
    <property type="project" value="InterPro"/>
</dbReference>
<evidence type="ECO:0000313" key="2">
    <source>
        <dbReference type="EMBL" id="TWT41526.1"/>
    </source>
</evidence>
<dbReference type="GO" id="GO:0005829">
    <property type="term" value="C:cytosol"/>
    <property type="evidence" value="ECO:0007669"/>
    <property type="project" value="TreeGrafter"/>
</dbReference>
<proteinExistence type="predicted"/>
<dbReference type="RefSeq" id="WP_146575116.1">
    <property type="nucleotide sequence ID" value="NZ_SJPH01000008.1"/>
</dbReference>
<reference evidence="2 3" key="1">
    <citation type="submission" date="2019-02" db="EMBL/GenBank/DDBJ databases">
        <title>Deep-cultivation of Planctomycetes and their phenomic and genomic characterization uncovers novel biology.</title>
        <authorList>
            <person name="Wiegand S."/>
            <person name="Jogler M."/>
            <person name="Boedeker C."/>
            <person name="Pinto D."/>
            <person name="Vollmers J."/>
            <person name="Rivas-Marin E."/>
            <person name="Kohn T."/>
            <person name="Peeters S.H."/>
            <person name="Heuer A."/>
            <person name="Rast P."/>
            <person name="Oberbeckmann S."/>
            <person name="Bunk B."/>
            <person name="Jeske O."/>
            <person name="Meyerdierks A."/>
            <person name="Storesund J.E."/>
            <person name="Kallscheuer N."/>
            <person name="Luecker S."/>
            <person name="Lage O.M."/>
            <person name="Pohl T."/>
            <person name="Merkel B.J."/>
            <person name="Hornburger P."/>
            <person name="Mueller R.-W."/>
            <person name="Bruemmer F."/>
            <person name="Labrenz M."/>
            <person name="Spormann A.M."/>
            <person name="Op Den Camp H."/>
            <person name="Overmann J."/>
            <person name="Amann R."/>
            <person name="Jetten M.S.M."/>
            <person name="Mascher T."/>
            <person name="Medema M.H."/>
            <person name="Devos D.P."/>
            <person name="Kaster A.-K."/>
            <person name="Ovreas L."/>
            <person name="Rohde M."/>
            <person name="Galperin M.Y."/>
            <person name="Jogler C."/>
        </authorList>
    </citation>
    <scope>NUCLEOTIDE SEQUENCE [LARGE SCALE GENOMIC DNA]</scope>
    <source>
        <strain evidence="2 3">Pla111</strain>
    </source>
</reference>
<evidence type="ECO:0000259" key="1">
    <source>
        <dbReference type="PROSITE" id="PS51199"/>
    </source>
</evidence>
<dbReference type="PANTHER" id="PTHR30153">
    <property type="entry name" value="REPLICATIVE DNA HELICASE DNAB"/>
    <property type="match status" value="1"/>
</dbReference>
<dbReference type="AlphaFoldDB" id="A0A5C5VSA9"/>
<keyword evidence="3" id="KW-1185">Reference proteome</keyword>
<evidence type="ECO:0000313" key="3">
    <source>
        <dbReference type="Proteomes" id="UP000318995"/>
    </source>
</evidence>
<gene>
    <name evidence="2" type="ORF">Pla111_29020</name>
</gene>
<dbReference type="SUPFAM" id="SSF52540">
    <property type="entry name" value="P-loop containing nucleoside triphosphate hydrolases"/>
    <property type="match status" value="1"/>
</dbReference>
<dbReference type="OrthoDB" id="8417311at2"/>
<dbReference type="Gene3D" id="3.40.50.300">
    <property type="entry name" value="P-loop containing nucleotide triphosphate hydrolases"/>
    <property type="match status" value="1"/>
</dbReference>
<feature type="domain" description="SF4 helicase" evidence="1">
    <location>
        <begin position="21"/>
        <end position="278"/>
    </location>
</feature>
<organism evidence="2 3">
    <name type="scientific">Botrimarina hoheduenensis</name>
    <dbReference type="NCBI Taxonomy" id="2528000"/>
    <lineage>
        <taxon>Bacteria</taxon>
        <taxon>Pseudomonadati</taxon>
        <taxon>Planctomycetota</taxon>
        <taxon>Planctomycetia</taxon>
        <taxon>Pirellulales</taxon>
        <taxon>Lacipirellulaceae</taxon>
        <taxon>Botrimarina</taxon>
    </lineage>
</organism>
<dbReference type="Proteomes" id="UP000318995">
    <property type="component" value="Unassembled WGS sequence"/>
</dbReference>
<protein>
    <recommendedName>
        <fullName evidence="1">SF4 helicase domain-containing protein</fullName>
    </recommendedName>
</protein>
<dbReference type="InterPro" id="IPR027417">
    <property type="entry name" value="P-loop_NTPase"/>
</dbReference>
<comment type="caution">
    <text evidence="2">The sequence shown here is derived from an EMBL/GenBank/DDBJ whole genome shotgun (WGS) entry which is preliminary data.</text>
</comment>
<dbReference type="InterPro" id="IPR007694">
    <property type="entry name" value="DNA_helicase_DnaB-like_C"/>
</dbReference>
<dbReference type="GO" id="GO:0003678">
    <property type="term" value="F:DNA helicase activity"/>
    <property type="evidence" value="ECO:0007669"/>
    <property type="project" value="InterPro"/>
</dbReference>
<name>A0A5C5VSA9_9BACT</name>
<dbReference type="GO" id="GO:0005524">
    <property type="term" value="F:ATP binding"/>
    <property type="evidence" value="ECO:0007669"/>
    <property type="project" value="InterPro"/>
</dbReference>
<dbReference type="EMBL" id="SJPH01000008">
    <property type="protein sequence ID" value="TWT41526.1"/>
    <property type="molecule type" value="Genomic_DNA"/>
</dbReference>
<sequence length="297" mass="31628">MSNRYETAGNLLGTWRDDLMTGERPPRWPVGPAVFDPIELGPGLVVLLGGAPGAGKTALAMQWTLDALRLSPDLRGLVVNVETTPAVLLDRQLARLSGIPLATVRDRGFDELHGERLAFGIDAVEAVADRLAFLTPPFDLPSIATAADDFGANLLVLDYAQRIDAGPHADKRNAVNLLMDYLRRFAGAGVGVLALAAVGRTKDAKGRSSYAAEGLGLASFRESSELEFGCDSAYMLSRGSGPHVADLRCLKNRHGELIDLRLQFDGSLQRFETQGDFAGGGAVESLGELWNATEGAA</sequence>